<feature type="coiled-coil region" evidence="1">
    <location>
        <begin position="144"/>
        <end position="178"/>
    </location>
</feature>
<evidence type="ECO:0000256" key="1">
    <source>
        <dbReference type="SAM" id="Coils"/>
    </source>
</evidence>
<organism evidence="3 4">
    <name type="scientific">Bodo saltans</name>
    <name type="common">Flagellated protozoan</name>
    <dbReference type="NCBI Taxonomy" id="75058"/>
    <lineage>
        <taxon>Eukaryota</taxon>
        <taxon>Discoba</taxon>
        <taxon>Euglenozoa</taxon>
        <taxon>Kinetoplastea</taxon>
        <taxon>Metakinetoplastina</taxon>
        <taxon>Eubodonida</taxon>
        <taxon>Bodonidae</taxon>
        <taxon>Bodo</taxon>
    </lineage>
</organism>
<dbReference type="EMBL" id="CYKH01001901">
    <property type="protein sequence ID" value="CUG91230.1"/>
    <property type="molecule type" value="Genomic_DNA"/>
</dbReference>
<protein>
    <submittedName>
        <fullName evidence="3">Uncharacterized protein</fullName>
    </submittedName>
</protein>
<proteinExistence type="predicted"/>
<feature type="region of interest" description="Disordered" evidence="2">
    <location>
        <begin position="473"/>
        <end position="501"/>
    </location>
</feature>
<evidence type="ECO:0000313" key="4">
    <source>
        <dbReference type="Proteomes" id="UP000051952"/>
    </source>
</evidence>
<feature type="compositionally biased region" description="Basic and acidic residues" evidence="2">
    <location>
        <begin position="19"/>
        <end position="35"/>
    </location>
</feature>
<dbReference type="OrthoDB" id="10585432at2759"/>
<reference evidence="4" key="1">
    <citation type="submission" date="2015-09" db="EMBL/GenBank/DDBJ databases">
        <authorList>
            <consortium name="Pathogen Informatics"/>
        </authorList>
    </citation>
    <scope>NUCLEOTIDE SEQUENCE [LARGE SCALE GENOMIC DNA]</scope>
    <source>
        <strain evidence="4">Lake Konstanz</strain>
    </source>
</reference>
<dbReference type="Proteomes" id="UP000051952">
    <property type="component" value="Unassembled WGS sequence"/>
</dbReference>
<gene>
    <name evidence="3" type="ORF">BSAL_30850</name>
</gene>
<feature type="region of interest" description="Disordered" evidence="2">
    <location>
        <begin position="118"/>
        <end position="142"/>
    </location>
</feature>
<keyword evidence="1" id="KW-0175">Coiled coil</keyword>
<keyword evidence="4" id="KW-1185">Reference proteome</keyword>
<feature type="region of interest" description="Disordered" evidence="2">
    <location>
        <begin position="1"/>
        <end position="39"/>
    </location>
</feature>
<dbReference type="VEuPathDB" id="TriTrypDB:BSAL_30850"/>
<accession>A0A0S4JI93</accession>
<sequence length="501" mass="55511">MSASSNPYLALGLPQPKKTFLDARKPTTEPPKDGTPRNADAVILGEHKVELTDMLQESVAMLKNVYRSKFVFGEHLKFVDPSFSGDTVNRFNLTTPPVFDAAYASQNSASGAIAPAQLQQQGNSDAQNNSGEGGSGDSATKEKLRTAEELIKKLYRRNNQLEVENKYFKAEIQRFERLAGLGRSPSHTLTVYDGHIPNDHPLYVKKLKRHCRSCPPTRTLLRSSVDGFGLTFPPMRHQNAGFDEGTPAKEDPPAVSMLKRRVMQLTEALVTIQHENEKLTQEKVDRITLRDNILKRYIMERDTQISQLHTSLQDVLAKVHNPMKLTRTRQPSSSMSPVVAANNVLREISQKLSDSIAATADEIVKKSTHAMPPSAADDGSGETSDAALEAKAVGMRRKELANRLRQIADGMPVSKRKQLLLLLTELKQLYESLVNSNKSLLQTYEEHMRGADKKMIGLKIQVTSMKDQLRSLGVAEEESDTVEASRPNAQVPAPSGLRVDP</sequence>
<name>A0A0S4JI93_BODSA</name>
<dbReference type="AlphaFoldDB" id="A0A0S4JI93"/>
<evidence type="ECO:0000313" key="3">
    <source>
        <dbReference type="EMBL" id="CUG91230.1"/>
    </source>
</evidence>
<feature type="compositionally biased region" description="Polar residues" evidence="2">
    <location>
        <begin position="118"/>
        <end position="130"/>
    </location>
</feature>
<evidence type="ECO:0000256" key="2">
    <source>
        <dbReference type="SAM" id="MobiDB-lite"/>
    </source>
</evidence>